<reference evidence="6 7" key="1">
    <citation type="journal article" date="2014" name="PLoS ONE">
        <title>Global Analysis of Gene Expression Profiles in Physic Nut (Jatropha curcas L.) Seedlings Exposed to Salt Stress.</title>
        <authorList>
            <person name="Zhang L."/>
            <person name="Zhang C."/>
            <person name="Wu P."/>
            <person name="Chen Y."/>
            <person name="Li M."/>
            <person name="Jiang H."/>
            <person name="Wu G."/>
        </authorList>
    </citation>
    <scope>NUCLEOTIDE SEQUENCE [LARGE SCALE GENOMIC DNA]</scope>
    <source>
        <strain evidence="7">cv. GZQX0401</strain>
        <tissue evidence="6">Young leaves</tissue>
    </source>
</reference>
<dbReference type="EMBL" id="KK915213">
    <property type="protein sequence ID" value="KDP23762.1"/>
    <property type="molecule type" value="Genomic_DNA"/>
</dbReference>
<dbReference type="GO" id="GO:0008270">
    <property type="term" value="F:zinc ion binding"/>
    <property type="evidence" value="ECO:0007669"/>
    <property type="project" value="UniProtKB-KW"/>
</dbReference>
<feature type="compositionally biased region" description="Low complexity" evidence="4">
    <location>
        <begin position="45"/>
        <end position="63"/>
    </location>
</feature>
<evidence type="ECO:0000256" key="1">
    <source>
        <dbReference type="ARBA" id="ARBA00022723"/>
    </source>
</evidence>
<proteinExistence type="predicted"/>
<dbReference type="AlphaFoldDB" id="A0A067JIS9"/>
<keyword evidence="1" id="KW-0479">Metal-binding</keyword>
<name>A0A067JIS9_JATCU</name>
<dbReference type="Proteomes" id="UP000027138">
    <property type="component" value="Unassembled WGS sequence"/>
</dbReference>
<evidence type="ECO:0000256" key="2">
    <source>
        <dbReference type="ARBA" id="ARBA00022771"/>
    </source>
</evidence>
<feature type="compositionally biased region" description="Pro residues" evidence="4">
    <location>
        <begin position="15"/>
        <end position="26"/>
    </location>
</feature>
<sequence>MNPSSTPYPNQYLFPYPPQNPNPNPIPNFFFSAVHQPPPPPQRPPRSQSQAQQQQLPSATATPTLDLSTTLSSLTDLLSLSQQTLSSLSSLLSPQTTSLKSQNANFVACPHNPHHLMPPEFLFLHSLRCPSPLFDDPTSLIDSLHYPKTVKFLHKINN</sequence>
<dbReference type="InterPro" id="IPR022776">
    <property type="entry name" value="TRM13/UPF0224_CHHC_Znf_dom"/>
</dbReference>
<evidence type="ECO:0000313" key="6">
    <source>
        <dbReference type="EMBL" id="KDP23762.1"/>
    </source>
</evidence>
<keyword evidence="2" id="KW-0863">Zinc-finger</keyword>
<evidence type="ECO:0000313" key="7">
    <source>
        <dbReference type="Proteomes" id="UP000027138"/>
    </source>
</evidence>
<dbReference type="STRING" id="180498.A0A067JIS9"/>
<accession>A0A067JIS9</accession>
<feature type="region of interest" description="Disordered" evidence="4">
    <location>
        <begin position="1"/>
        <end position="63"/>
    </location>
</feature>
<protein>
    <recommendedName>
        <fullName evidence="5">CHHC U11-48K-type domain-containing protein</fullName>
    </recommendedName>
</protein>
<dbReference type="PROSITE" id="PS51800">
    <property type="entry name" value="ZF_CHHC_U11_48K"/>
    <property type="match status" value="1"/>
</dbReference>
<evidence type="ECO:0000259" key="5">
    <source>
        <dbReference type="PROSITE" id="PS51800"/>
    </source>
</evidence>
<evidence type="ECO:0000256" key="4">
    <source>
        <dbReference type="SAM" id="MobiDB-lite"/>
    </source>
</evidence>
<feature type="domain" description="CHHC U11-48K-type" evidence="5">
    <location>
        <begin position="106"/>
        <end position="133"/>
    </location>
</feature>
<keyword evidence="7" id="KW-1185">Reference proteome</keyword>
<organism evidence="6 7">
    <name type="scientific">Jatropha curcas</name>
    <name type="common">Barbados nut</name>
    <dbReference type="NCBI Taxonomy" id="180498"/>
    <lineage>
        <taxon>Eukaryota</taxon>
        <taxon>Viridiplantae</taxon>
        <taxon>Streptophyta</taxon>
        <taxon>Embryophyta</taxon>
        <taxon>Tracheophyta</taxon>
        <taxon>Spermatophyta</taxon>
        <taxon>Magnoliopsida</taxon>
        <taxon>eudicotyledons</taxon>
        <taxon>Gunneridae</taxon>
        <taxon>Pentapetalae</taxon>
        <taxon>rosids</taxon>
        <taxon>fabids</taxon>
        <taxon>Malpighiales</taxon>
        <taxon>Euphorbiaceae</taxon>
        <taxon>Crotonoideae</taxon>
        <taxon>Jatropheae</taxon>
        <taxon>Jatropha</taxon>
    </lineage>
</organism>
<evidence type="ECO:0000256" key="3">
    <source>
        <dbReference type="ARBA" id="ARBA00022833"/>
    </source>
</evidence>
<keyword evidence="3" id="KW-0862">Zinc</keyword>
<gene>
    <name evidence="6" type="ORF">JCGZ_23595</name>
</gene>